<organism evidence="4 5">
    <name type="scientific">Phytophthora cactorum</name>
    <dbReference type="NCBI Taxonomy" id="29920"/>
    <lineage>
        <taxon>Eukaryota</taxon>
        <taxon>Sar</taxon>
        <taxon>Stramenopiles</taxon>
        <taxon>Oomycota</taxon>
        <taxon>Peronosporomycetes</taxon>
        <taxon>Peronosporales</taxon>
        <taxon>Peronosporaceae</taxon>
        <taxon>Phytophthora</taxon>
    </lineage>
</organism>
<dbReference type="Proteomes" id="UP000251314">
    <property type="component" value="Unassembled WGS sequence"/>
</dbReference>
<evidence type="ECO:0000313" key="4">
    <source>
        <dbReference type="EMBL" id="RAW33105.1"/>
    </source>
</evidence>
<accession>A0A329S8P0</accession>
<dbReference type="EMBL" id="MJFZ01000250">
    <property type="protein sequence ID" value="RAW33105.1"/>
    <property type="molecule type" value="Genomic_DNA"/>
</dbReference>
<dbReference type="Proteomes" id="UP000774804">
    <property type="component" value="Unassembled WGS sequence"/>
</dbReference>
<evidence type="ECO:0000313" key="2">
    <source>
        <dbReference type="EMBL" id="KAG2886915.1"/>
    </source>
</evidence>
<dbReference type="Proteomes" id="UP000735874">
    <property type="component" value="Unassembled WGS sequence"/>
</dbReference>
<evidence type="ECO:0000313" key="1">
    <source>
        <dbReference type="EMBL" id="KAG2832540.1"/>
    </source>
</evidence>
<comment type="caution">
    <text evidence="4">The sequence shown here is derived from an EMBL/GenBank/DDBJ whole genome shotgun (WGS) entry which is preliminary data.</text>
</comment>
<reference evidence="1" key="2">
    <citation type="submission" date="2018-10" db="EMBL/GenBank/DDBJ databases">
        <title>Effector identification in a new, highly contiguous assembly of the strawberry crown rot pathogen Phytophthora cactorum.</title>
        <authorList>
            <person name="Armitage A.D."/>
            <person name="Nellist C.F."/>
            <person name="Bates H."/>
            <person name="Vickerstaff R.J."/>
            <person name="Harrison R.J."/>
        </authorList>
    </citation>
    <scope>NUCLEOTIDE SEQUENCE</scope>
    <source>
        <strain evidence="1">15-7</strain>
        <strain evidence="2">4032</strain>
        <strain evidence="3">P421</strain>
    </source>
</reference>
<keyword evidence="5" id="KW-1185">Reference proteome</keyword>
<reference evidence="4 5" key="1">
    <citation type="submission" date="2018-01" db="EMBL/GenBank/DDBJ databases">
        <title>Draft genome of the strawberry crown rot pathogen Phytophthora cactorum.</title>
        <authorList>
            <person name="Armitage A.D."/>
            <person name="Lysoe E."/>
            <person name="Nellist C.F."/>
            <person name="Harrison R.J."/>
            <person name="Brurberg M.B."/>
        </authorList>
    </citation>
    <scope>NUCLEOTIDE SEQUENCE [LARGE SCALE GENOMIC DNA]</scope>
    <source>
        <strain evidence="4 5">10300</strain>
    </source>
</reference>
<sequence>MSRDGTEQRLDQFGTIGRLTEVEEVAIREVKHVEERVYVKSSACLIRQPGAKERSIVERALDEVTAEFGGEYCQKEDAK</sequence>
<protein>
    <submittedName>
        <fullName evidence="4">Uncharacterized protein</fullName>
    </submittedName>
</protein>
<name>A0A329S8P0_9STRA</name>
<dbReference type="VEuPathDB" id="FungiDB:PC110_g10562"/>
<evidence type="ECO:0000313" key="3">
    <source>
        <dbReference type="EMBL" id="KAG3210085.1"/>
    </source>
</evidence>
<dbReference type="EMBL" id="RCMG01001238">
    <property type="protein sequence ID" value="KAG2832540.1"/>
    <property type="molecule type" value="Genomic_DNA"/>
</dbReference>
<dbReference type="EMBL" id="RCMI01001307">
    <property type="protein sequence ID" value="KAG2886915.1"/>
    <property type="molecule type" value="Genomic_DNA"/>
</dbReference>
<dbReference type="Proteomes" id="UP000760860">
    <property type="component" value="Unassembled WGS sequence"/>
</dbReference>
<dbReference type="EMBL" id="RCMV01001150">
    <property type="protein sequence ID" value="KAG3210085.1"/>
    <property type="molecule type" value="Genomic_DNA"/>
</dbReference>
<gene>
    <name evidence="4" type="ORF">PC110_g10562</name>
    <name evidence="1" type="ORF">PC113_g20731</name>
    <name evidence="2" type="ORF">PC115_g20533</name>
    <name evidence="3" type="ORF">PC129_g18917</name>
</gene>
<proteinExistence type="predicted"/>
<evidence type="ECO:0000313" key="5">
    <source>
        <dbReference type="Proteomes" id="UP000251314"/>
    </source>
</evidence>
<dbReference type="AlphaFoldDB" id="A0A329S8P0"/>